<evidence type="ECO:0000313" key="11">
    <source>
        <dbReference type="Proteomes" id="UP000610558"/>
    </source>
</evidence>
<protein>
    <recommendedName>
        <fullName evidence="8">tRNA(Ile)-lysidine synthase</fullName>
        <ecNumber evidence="8">6.3.4.19</ecNumber>
    </recommendedName>
    <alternativeName>
        <fullName evidence="8">tRNA(Ile)-2-lysyl-cytidine synthase</fullName>
    </alternativeName>
    <alternativeName>
        <fullName evidence="8">tRNA(Ile)-lysidine synthetase</fullName>
    </alternativeName>
</protein>
<evidence type="ECO:0000256" key="3">
    <source>
        <dbReference type="ARBA" id="ARBA00022598"/>
    </source>
</evidence>
<keyword evidence="5 8" id="KW-0547">Nucleotide-binding</keyword>
<comment type="caution">
    <text evidence="10">The sequence shown here is derived from an EMBL/GenBank/DDBJ whole genome shotgun (WGS) entry which is preliminary data.</text>
</comment>
<dbReference type="Pfam" id="PF11734">
    <property type="entry name" value="TilS_C"/>
    <property type="match status" value="1"/>
</dbReference>
<dbReference type="SMART" id="SM00977">
    <property type="entry name" value="TilS_C"/>
    <property type="match status" value="1"/>
</dbReference>
<evidence type="ECO:0000256" key="8">
    <source>
        <dbReference type="HAMAP-Rule" id="MF_01161"/>
    </source>
</evidence>
<dbReference type="GO" id="GO:0005737">
    <property type="term" value="C:cytoplasm"/>
    <property type="evidence" value="ECO:0007669"/>
    <property type="project" value="UniProtKB-SubCell"/>
</dbReference>
<accession>A0A927BZ70</accession>
<dbReference type="GO" id="GO:0005524">
    <property type="term" value="F:ATP binding"/>
    <property type="evidence" value="ECO:0007669"/>
    <property type="project" value="UniProtKB-UniRule"/>
</dbReference>
<evidence type="ECO:0000256" key="4">
    <source>
        <dbReference type="ARBA" id="ARBA00022694"/>
    </source>
</evidence>
<dbReference type="Gene3D" id="1.20.59.20">
    <property type="match status" value="1"/>
</dbReference>
<evidence type="ECO:0000256" key="6">
    <source>
        <dbReference type="ARBA" id="ARBA00022840"/>
    </source>
</evidence>
<dbReference type="InterPro" id="IPR011063">
    <property type="entry name" value="TilS/TtcA_N"/>
</dbReference>
<gene>
    <name evidence="8 10" type="primary">tilS</name>
    <name evidence="10" type="ORF">IB286_04550</name>
</gene>
<dbReference type="NCBIfam" id="TIGR02433">
    <property type="entry name" value="lysidine_TilS_C"/>
    <property type="match status" value="1"/>
</dbReference>
<comment type="domain">
    <text evidence="8">The N-terminal region contains the highly conserved SGGXDS motif, predicted to be a P-loop motif involved in ATP binding.</text>
</comment>
<keyword evidence="2 8" id="KW-0963">Cytoplasm</keyword>
<dbReference type="PANTHER" id="PTHR43033">
    <property type="entry name" value="TRNA(ILE)-LYSIDINE SYNTHASE-RELATED"/>
    <property type="match status" value="1"/>
</dbReference>
<dbReference type="GO" id="GO:0006400">
    <property type="term" value="P:tRNA modification"/>
    <property type="evidence" value="ECO:0007669"/>
    <property type="project" value="UniProtKB-UniRule"/>
</dbReference>
<keyword evidence="4 8" id="KW-0819">tRNA processing</keyword>
<feature type="binding site" evidence="8">
    <location>
        <begin position="23"/>
        <end position="28"/>
    </location>
    <ligand>
        <name>ATP</name>
        <dbReference type="ChEBI" id="CHEBI:30616"/>
    </ligand>
</feature>
<dbReference type="EMBL" id="JACXLD010000002">
    <property type="protein sequence ID" value="MBD2858270.1"/>
    <property type="molecule type" value="Genomic_DNA"/>
</dbReference>
<name>A0A927BZ70_9GAMM</name>
<dbReference type="Gene3D" id="3.40.50.620">
    <property type="entry name" value="HUPs"/>
    <property type="match status" value="1"/>
</dbReference>
<dbReference type="InterPro" id="IPR015262">
    <property type="entry name" value="tRNA_Ile_lys_synt_subst-bd"/>
</dbReference>
<dbReference type="HAMAP" id="MF_01161">
    <property type="entry name" value="tRNA_Ile_lys_synt"/>
    <property type="match status" value="1"/>
</dbReference>
<evidence type="ECO:0000259" key="9">
    <source>
        <dbReference type="SMART" id="SM00977"/>
    </source>
</evidence>
<reference evidence="10" key="1">
    <citation type="submission" date="2020-09" db="EMBL/GenBank/DDBJ databases">
        <authorList>
            <person name="Yoon J.-W."/>
        </authorList>
    </citation>
    <scope>NUCLEOTIDE SEQUENCE</scope>
    <source>
        <strain evidence="10">KMU-158</strain>
    </source>
</reference>
<comment type="similarity">
    <text evidence="8">Belongs to the tRNA(Ile)-lysidine synthase family.</text>
</comment>
<comment type="function">
    <text evidence="8">Ligates lysine onto the cytidine present at position 34 of the AUA codon-specific tRNA(Ile) that contains the anticodon CAU, in an ATP-dependent manner. Cytidine is converted to lysidine, thus changing the amino acid specificity of the tRNA from methionine to isoleucine.</text>
</comment>
<dbReference type="AlphaFoldDB" id="A0A927BZ70"/>
<dbReference type="SUPFAM" id="SSF56037">
    <property type="entry name" value="PheT/TilS domain"/>
    <property type="match status" value="1"/>
</dbReference>
<dbReference type="CDD" id="cd01992">
    <property type="entry name" value="TilS_N"/>
    <property type="match status" value="1"/>
</dbReference>
<dbReference type="PANTHER" id="PTHR43033:SF1">
    <property type="entry name" value="TRNA(ILE)-LYSIDINE SYNTHASE-RELATED"/>
    <property type="match status" value="1"/>
</dbReference>
<organism evidence="10 11">
    <name type="scientific">Spongiibacter pelagi</name>
    <dbReference type="NCBI Taxonomy" id="2760804"/>
    <lineage>
        <taxon>Bacteria</taxon>
        <taxon>Pseudomonadati</taxon>
        <taxon>Pseudomonadota</taxon>
        <taxon>Gammaproteobacteria</taxon>
        <taxon>Cellvibrionales</taxon>
        <taxon>Spongiibacteraceae</taxon>
        <taxon>Spongiibacter</taxon>
    </lineage>
</organism>
<dbReference type="Pfam" id="PF01171">
    <property type="entry name" value="ATP_bind_3"/>
    <property type="match status" value="1"/>
</dbReference>
<feature type="domain" description="Lysidine-tRNA(Ile) synthetase C-terminal" evidence="9">
    <location>
        <begin position="360"/>
        <end position="430"/>
    </location>
</feature>
<evidence type="ECO:0000256" key="1">
    <source>
        <dbReference type="ARBA" id="ARBA00004496"/>
    </source>
</evidence>
<dbReference type="EC" id="6.3.4.19" evidence="8"/>
<keyword evidence="6 8" id="KW-0067">ATP-binding</keyword>
<evidence type="ECO:0000313" key="10">
    <source>
        <dbReference type="EMBL" id="MBD2858270.1"/>
    </source>
</evidence>
<dbReference type="InterPro" id="IPR012094">
    <property type="entry name" value="tRNA_Ile_lys_synt"/>
</dbReference>
<dbReference type="InterPro" id="IPR014729">
    <property type="entry name" value="Rossmann-like_a/b/a_fold"/>
</dbReference>
<sequence>MSERFRQAMMPWRDRSAWVIAFSGGCDSRLLLELAAEFRRSLLNSNQSAPTLKAIHIDHGIHSDSGQWAQQCQNWCAALGVPLKVHNVELAGARQGLENLARQARYRVFEQQLGAAELLLMAHHQDDQAETLLLRLMRGAGVRGLSAMPQSRAVGAGTLLRPLLNETRASIEAEARLRGLSWIDDPSNADTSFDRNFVRHRMLPVLAERWPDGSTRLSKIAELQAETNILLSQYVQADLQQLLRDAGELDLAGLVQFSTERQRVVLRAFLASFGIEVERAELSELLEQCFAAPDRQPEWVFPQGILRRHRQRLCFSAPHDSKPDGMATPILWPDLATPLALGESRLIATFGGEFCPKGEVSIGWREPGMRCQLAGESHSRALKKLFQEWGIPQWRRQQVPLIFCDGELAAIADFAICEGFKGDGGWQLQWNASR</sequence>
<comment type="catalytic activity">
    <reaction evidence="7 8">
        <text>cytidine(34) in tRNA(Ile2) + L-lysine + ATP = lysidine(34) in tRNA(Ile2) + AMP + diphosphate + H(+)</text>
        <dbReference type="Rhea" id="RHEA:43744"/>
        <dbReference type="Rhea" id="RHEA-COMP:10625"/>
        <dbReference type="Rhea" id="RHEA-COMP:10670"/>
        <dbReference type="ChEBI" id="CHEBI:15378"/>
        <dbReference type="ChEBI" id="CHEBI:30616"/>
        <dbReference type="ChEBI" id="CHEBI:32551"/>
        <dbReference type="ChEBI" id="CHEBI:33019"/>
        <dbReference type="ChEBI" id="CHEBI:82748"/>
        <dbReference type="ChEBI" id="CHEBI:83665"/>
        <dbReference type="ChEBI" id="CHEBI:456215"/>
        <dbReference type="EC" id="6.3.4.19"/>
    </reaction>
</comment>
<proteinExistence type="inferred from homology"/>
<dbReference type="NCBIfam" id="TIGR02432">
    <property type="entry name" value="lysidine_TilS_N"/>
    <property type="match status" value="1"/>
</dbReference>
<dbReference type="InterPro" id="IPR012795">
    <property type="entry name" value="tRNA_Ile_lys_synt_N"/>
</dbReference>
<keyword evidence="3 8" id="KW-0436">Ligase</keyword>
<evidence type="ECO:0000256" key="2">
    <source>
        <dbReference type="ARBA" id="ARBA00022490"/>
    </source>
</evidence>
<dbReference type="RefSeq" id="WP_190762953.1">
    <property type="nucleotide sequence ID" value="NZ_JACXLD010000002.1"/>
</dbReference>
<dbReference type="Pfam" id="PF09179">
    <property type="entry name" value="TilS"/>
    <property type="match status" value="1"/>
</dbReference>
<dbReference type="Proteomes" id="UP000610558">
    <property type="component" value="Unassembled WGS sequence"/>
</dbReference>
<dbReference type="InterPro" id="IPR012796">
    <property type="entry name" value="Lysidine-tRNA-synth_C"/>
</dbReference>
<dbReference type="SUPFAM" id="SSF52402">
    <property type="entry name" value="Adenine nucleotide alpha hydrolases-like"/>
    <property type="match status" value="1"/>
</dbReference>
<dbReference type="PROSITE" id="PS51257">
    <property type="entry name" value="PROKAR_LIPOPROTEIN"/>
    <property type="match status" value="1"/>
</dbReference>
<dbReference type="GO" id="GO:0032267">
    <property type="term" value="F:tRNA(Ile)-lysidine synthase activity"/>
    <property type="evidence" value="ECO:0007669"/>
    <property type="project" value="UniProtKB-EC"/>
</dbReference>
<comment type="subcellular location">
    <subcellularLocation>
        <location evidence="1 8">Cytoplasm</location>
    </subcellularLocation>
</comment>
<dbReference type="SUPFAM" id="SSF82829">
    <property type="entry name" value="MesJ substrate recognition domain-like"/>
    <property type="match status" value="1"/>
</dbReference>
<evidence type="ECO:0000256" key="7">
    <source>
        <dbReference type="ARBA" id="ARBA00048539"/>
    </source>
</evidence>
<keyword evidence="11" id="KW-1185">Reference proteome</keyword>
<evidence type="ECO:0000256" key="5">
    <source>
        <dbReference type="ARBA" id="ARBA00022741"/>
    </source>
</evidence>